<dbReference type="PANTHER" id="PTHR31499">
    <property type="entry name" value="MYB FAMILY TRANSCRIPTION FACTOR PHL11"/>
    <property type="match status" value="1"/>
</dbReference>
<dbReference type="GO" id="GO:0045893">
    <property type="term" value="P:positive regulation of DNA-templated transcription"/>
    <property type="evidence" value="ECO:0007669"/>
    <property type="project" value="EnsemblPlants"/>
</dbReference>
<dbReference type="InterPro" id="IPR046955">
    <property type="entry name" value="PHR1-like"/>
</dbReference>
<dbReference type="PaxDb" id="4513-MLOC_52271.4"/>
<dbReference type="GO" id="GO:2000024">
    <property type="term" value="P:regulation of leaf development"/>
    <property type="evidence" value="ECO:0007669"/>
    <property type="project" value="EnsemblPlants"/>
</dbReference>
<dbReference type="GO" id="GO:0005634">
    <property type="term" value="C:nucleus"/>
    <property type="evidence" value="ECO:0007669"/>
    <property type="project" value="EnsemblPlants"/>
</dbReference>
<dbReference type="GO" id="GO:0043565">
    <property type="term" value="F:sequence-specific DNA binding"/>
    <property type="evidence" value="ECO:0007669"/>
    <property type="project" value="EnsemblPlants"/>
</dbReference>
<dbReference type="RefSeq" id="XP_044968071.1">
    <property type="nucleotide sequence ID" value="XM_045112136.1"/>
</dbReference>
<reference evidence="7" key="1">
    <citation type="journal article" date="2011" name="Plant Physiol.">
        <title>Comprehensive sequence analysis of 24,783 barley full-length cDNAs derived from 12 clone libraries.</title>
        <authorList>
            <person name="Matsumoto T."/>
            <person name="Tanaka T."/>
            <person name="Sakai H."/>
            <person name="Amano N."/>
            <person name="Kanamori H."/>
            <person name="Kurita K."/>
            <person name="Kikuta A."/>
            <person name="Kamiya K."/>
            <person name="Yamamoto M."/>
            <person name="Ikawa H."/>
            <person name="Fujii N."/>
            <person name="Hori K."/>
            <person name="Itoh T."/>
            <person name="Sato K."/>
        </authorList>
    </citation>
    <scope>NUCLEOTIDE SEQUENCE</scope>
    <source>
        <tissue evidence="7">Shoot and root</tissue>
    </source>
</reference>
<name>F2DKB4_HORVV</name>
<dbReference type="GO" id="GO:0016036">
    <property type="term" value="P:cellular response to phosphate starvation"/>
    <property type="evidence" value="ECO:0007669"/>
    <property type="project" value="EnsemblPlants"/>
</dbReference>
<dbReference type="PROSITE" id="PS51294">
    <property type="entry name" value="HTH_MYB"/>
    <property type="match status" value="1"/>
</dbReference>
<feature type="domain" description="HTH myb-type" evidence="6">
    <location>
        <begin position="258"/>
        <end position="317"/>
    </location>
</feature>
<dbReference type="InterPro" id="IPR009057">
    <property type="entry name" value="Homeodomain-like_sf"/>
</dbReference>
<dbReference type="EMBL" id="AK364332">
    <property type="protein sequence ID" value="BAJ95535.1"/>
    <property type="molecule type" value="mRNA"/>
</dbReference>
<organism evidence="7">
    <name type="scientific">Hordeum vulgare subsp. vulgare</name>
    <name type="common">Domesticated barley</name>
    <dbReference type="NCBI Taxonomy" id="112509"/>
    <lineage>
        <taxon>Eukaryota</taxon>
        <taxon>Viridiplantae</taxon>
        <taxon>Streptophyta</taxon>
        <taxon>Embryophyta</taxon>
        <taxon>Tracheophyta</taxon>
        <taxon>Spermatophyta</taxon>
        <taxon>Magnoliopsida</taxon>
        <taxon>Liliopsida</taxon>
        <taxon>Poales</taxon>
        <taxon>Poaceae</taxon>
        <taxon>BOP clade</taxon>
        <taxon>Pooideae</taxon>
        <taxon>Triticodae</taxon>
        <taxon>Triticeae</taxon>
        <taxon>Hordeinae</taxon>
        <taxon>Hordeum</taxon>
    </lineage>
</organism>
<evidence type="ECO:0000256" key="1">
    <source>
        <dbReference type="ARBA" id="ARBA00023015"/>
    </source>
</evidence>
<evidence type="ECO:0000256" key="5">
    <source>
        <dbReference type="SAM" id="MobiDB-lite"/>
    </source>
</evidence>
<protein>
    <submittedName>
        <fullName evidence="7">Predicted protein</fullName>
    </submittedName>
</protein>
<dbReference type="HOGENOM" id="CLU_051939_1_0_1"/>
<feature type="region of interest" description="Disordered" evidence="5">
    <location>
        <begin position="317"/>
        <end position="348"/>
    </location>
</feature>
<sequence>MRVVNTGASKNQAKKIRLHDGMMPLCDPSRAPSSEARQLSASPTGLSALHQELFVSSGFQQQQHGGAGAGWAREEYYAAPQRSAFAQSCVGSSTAAFYAAEHLLGIGQFDGAPLGMLPPAAAMMPAVAARTRPESGDMYRPLELDPVMLRADQSPSVRTYYVRPQQRPDPVELELPLPPAHLQQERGVHHGLFGNHPTIKPHSFSSPHLHVPSMEAPSSSSSSLLSQMESHSQQSARSSVGAPATPTGAGSVSAPPPPSKTRIRWTPELHERFVDCVSKLGGADRATPKGILKLMNSDGLTIYHIKSHLQKYRMAKYMPAPSSSSSSEGKQHEKRAAGGDTQHDLDPKTGMHITEALRVQLDVQRRLHEQLEIQRRLQVRIEEQGKRLQKMFEDQLKASGGNSAPAAPDPNTVLFPAAAAGDQEEDAVFVDDDDDEVQIISVASGSYDDELLAL</sequence>
<evidence type="ECO:0000259" key="6">
    <source>
        <dbReference type="PROSITE" id="PS51294"/>
    </source>
</evidence>
<dbReference type="EnsemblPlants" id="HORVU.MOREX.r3.2HG0200310.1">
    <property type="protein sequence ID" value="HORVU.MOREX.r3.2HG0200310.1"/>
    <property type="gene ID" value="HORVU.MOREX.r3.2HG0200310"/>
</dbReference>
<dbReference type="Pfam" id="PF00249">
    <property type="entry name" value="Myb_DNA-binding"/>
    <property type="match status" value="1"/>
</dbReference>
<feature type="compositionally biased region" description="Basic and acidic residues" evidence="5">
    <location>
        <begin position="329"/>
        <end position="348"/>
    </location>
</feature>
<dbReference type="OrthoDB" id="551907at2759"/>
<dbReference type="GO" id="GO:0051511">
    <property type="term" value="P:negative regulation of unidimensional cell growth"/>
    <property type="evidence" value="ECO:0007669"/>
    <property type="project" value="EnsemblPlants"/>
</dbReference>
<gene>
    <name evidence="8" type="primary">LOC123427994</name>
</gene>
<evidence type="ECO:0000313" key="7">
    <source>
        <dbReference type="EMBL" id="BAJ95535.1"/>
    </source>
</evidence>
<dbReference type="Gramene" id="HORVU.MOREX.r3.2HG0200310.1">
    <property type="protein sequence ID" value="HORVU.MOREX.r3.2HG0200310.1"/>
    <property type="gene ID" value="HORVU.MOREX.r3.2HG0200310"/>
</dbReference>
<dbReference type="PANTHER" id="PTHR31499:SF80">
    <property type="entry name" value="HTH MYB-TYPE DOMAIN-CONTAINING PROTEIN"/>
    <property type="match status" value="1"/>
</dbReference>
<dbReference type="InterPro" id="IPR017930">
    <property type="entry name" value="Myb_dom"/>
</dbReference>
<evidence type="ECO:0000256" key="4">
    <source>
        <dbReference type="ARBA" id="ARBA00023242"/>
    </source>
</evidence>
<evidence type="ECO:0000313" key="8">
    <source>
        <dbReference type="EnsemblPlants" id="HORVU.MOREX.r3.2HG0200310.1"/>
    </source>
</evidence>
<dbReference type="Proteomes" id="UP000011116">
    <property type="component" value="Chromosome 2H"/>
</dbReference>
<dbReference type="GeneID" id="123427994"/>
<reference evidence="8" key="4">
    <citation type="submission" date="2022-01" db="UniProtKB">
        <authorList>
            <consortium name="EnsemblPlants"/>
        </authorList>
    </citation>
    <scope>IDENTIFICATION</scope>
    <source>
        <strain evidence="8">subsp. vulgare</strain>
    </source>
</reference>
<accession>F2DKB4</accession>
<keyword evidence="9" id="KW-1185">Reference proteome</keyword>
<dbReference type="AlphaFoldDB" id="F2DKB4"/>
<dbReference type="GO" id="GO:0003700">
    <property type="term" value="F:DNA-binding transcription factor activity"/>
    <property type="evidence" value="ECO:0007669"/>
    <property type="project" value="EnsemblPlants"/>
</dbReference>
<dbReference type="Gene3D" id="1.10.10.60">
    <property type="entry name" value="Homeodomain-like"/>
    <property type="match status" value="1"/>
</dbReference>
<keyword evidence="3" id="KW-0804">Transcription</keyword>
<feature type="region of interest" description="Disordered" evidence="5">
    <location>
        <begin position="190"/>
        <end position="266"/>
    </location>
</feature>
<dbReference type="GO" id="GO:0010167">
    <property type="term" value="P:response to nitrate"/>
    <property type="evidence" value="ECO:0007669"/>
    <property type="project" value="EnsemblPlants"/>
</dbReference>
<dbReference type="FunFam" id="1.10.10.60:FF:000002">
    <property type="entry name" value="Myb family transcription factor"/>
    <property type="match status" value="1"/>
</dbReference>
<feature type="compositionally biased region" description="Low complexity" evidence="5">
    <location>
        <begin position="212"/>
        <end position="235"/>
    </location>
</feature>
<dbReference type="KEGG" id="hvg:123427994"/>
<evidence type="ECO:0000256" key="2">
    <source>
        <dbReference type="ARBA" id="ARBA00023125"/>
    </source>
</evidence>
<evidence type="ECO:0000313" key="9">
    <source>
        <dbReference type="Proteomes" id="UP000011116"/>
    </source>
</evidence>
<dbReference type="SUPFAM" id="SSF46689">
    <property type="entry name" value="Homeodomain-like"/>
    <property type="match status" value="1"/>
</dbReference>
<keyword evidence="2" id="KW-0238">DNA-binding</keyword>
<evidence type="ECO:0000256" key="3">
    <source>
        <dbReference type="ARBA" id="ARBA00023163"/>
    </source>
</evidence>
<keyword evidence="4" id="KW-0539">Nucleus</keyword>
<dbReference type="InterPro" id="IPR001005">
    <property type="entry name" value="SANT/Myb"/>
</dbReference>
<dbReference type="SMR" id="F2DKB4"/>
<dbReference type="Pfam" id="PF14379">
    <property type="entry name" value="Myb_CC_LHEQLE"/>
    <property type="match status" value="1"/>
</dbReference>
<reference evidence="9" key="2">
    <citation type="journal article" date="2012" name="Nature">
        <title>A physical, genetic and functional sequence assembly of the barley genome.</title>
        <authorList>
            <consortium name="The International Barley Genome Sequencing Consortium"/>
            <person name="Mayer K.F."/>
            <person name="Waugh R."/>
            <person name="Brown J.W."/>
            <person name="Schulman A."/>
            <person name="Langridge P."/>
            <person name="Platzer M."/>
            <person name="Fincher G.B."/>
            <person name="Muehlbauer G.J."/>
            <person name="Sato K."/>
            <person name="Close T.J."/>
            <person name="Wise R.P."/>
            <person name="Stein N."/>
        </authorList>
    </citation>
    <scope>NUCLEOTIDE SEQUENCE [LARGE SCALE GENOMIC DNA]</scope>
    <source>
        <strain evidence="9">cv. Morex</strain>
    </source>
</reference>
<dbReference type="ExpressionAtlas" id="F2DKB4">
    <property type="expression patterns" value="baseline"/>
</dbReference>
<dbReference type="InterPro" id="IPR025756">
    <property type="entry name" value="Myb_CC_LHEQLE"/>
</dbReference>
<dbReference type="eggNOG" id="ENOG502QW8T">
    <property type="taxonomic scope" value="Eukaryota"/>
</dbReference>
<proteinExistence type="evidence at transcript level"/>
<reference evidence="8" key="3">
    <citation type="submission" date="2020-10" db="EMBL/GenBank/DDBJ databases">
        <authorList>
            <person name="Scholz U."/>
            <person name="Mascher M."/>
            <person name="Fiebig A."/>
        </authorList>
    </citation>
    <scope>NUCLEOTIDE SEQUENCE [LARGE SCALE GENOMIC DNA]</scope>
    <source>
        <strain evidence="8">cv. Morex</strain>
    </source>
</reference>
<dbReference type="NCBIfam" id="TIGR01557">
    <property type="entry name" value="myb_SHAQKYF"/>
    <property type="match status" value="1"/>
</dbReference>
<dbReference type="Gramene" id="HORVU.MOREX.r2.2HG0166360.1">
    <property type="protein sequence ID" value="HORVU.MOREX.r2.2HG0166360.1"/>
    <property type="gene ID" value="HORVU.MOREX.r2.2HG0166360"/>
</dbReference>
<keyword evidence="1" id="KW-0805">Transcription regulation</keyword>
<dbReference type="GO" id="GO:0010966">
    <property type="term" value="P:regulation of phosphate transport"/>
    <property type="evidence" value="ECO:0007669"/>
    <property type="project" value="EnsemblPlants"/>
</dbReference>
<dbReference type="InterPro" id="IPR006447">
    <property type="entry name" value="Myb_dom_plants"/>
</dbReference>